<accession>A0A6A3R605</accession>
<dbReference type="Proteomes" id="UP000441208">
    <property type="component" value="Unassembled WGS sequence"/>
</dbReference>
<name>A0A6A3R605_9STRA</name>
<reference evidence="4 5" key="1">
    <citation type="submission" date="2018-08" db="EMBL/GenBank/DDBJ databases">
        <title>Genomic investigation of the strawberry pathogen Phytophthora fragariae indicates pathogenicity is determined by transcriptional variation in three key races.</title>
        <authorList>
            <person name="Adams T.M."/>
            <person name="Armitage A.D."/>
            <person name="Sobczyk M.K."/>
            <person name="Bates H.J."/>
            <person name="Dunwell J.M."/>
            <person name="Nellist C.F."/>
            <person name="Harrison R.J."/>
        </authorList>
    </citation>
    <scope>NUCLEOTIDE SEQUENCE [LARGE SCALE GENOMIC DNA]</scope>
    <source>
        <strain evidence="3 4">NOV-27</strain>
        <strain evidence="2 5">NOV-71</strain>
    </source>
</reference>
<dbReference type="OrthoDB" id="10322856at2759"/>
<evidence type="ECO:0000313" key="3">
    <source>
        <dbReference type="EMBL" id="KAE9190988.1"/>
    </source>
</evidence>
<evidence type="ECO:0000313" key="4">
    <source>
        <dbReference type="Proteomes" id="UP000433483"/>
    </source>
</evidence>
<evidence type="ECO:0000256" key="1">
    <source>
        <dbReference type="SAM" id="MobiDB-lite"/>
    </source>
</evidence>
<sequence>MARSRAHSDDDDPDVVDVDSIDSRVTDVSLATASAAVEVEDALLAEYGVVSSSQQRYVAFQQVVVSGIGFAWLPEAPRGNGADTIVERGHIAPAQEFAAALGLDEIRHGAPRRHVAAAGHGYSLGHQEIAVDREDGEQYGAYQQVVGGVFGELRDESYETTESADELEEEEIIIILMMFLALVTTFGTLDWRSLRAPPSENITVRSNFIAILKEQRSPTAYRKTLPCSPKSFMRYAPFWNLDTTEKMDSPAKTYSDGDGIGGAASQLGMSRPAASRYIKKLEGLLFEMMDSAIYVPAPTADSEWSALVMNVNPNYRNALGSELAGLWPLLCDVFSLRPGCTGEAITESGTGGADLPSSGESESGEYNGSDGDCSDTPSEARAKAKAVAKEKNSVIGSVKAPARSVQQIRLISSMESAHAAQQATSQALLQGISGLHQLTEKLYQVIPKGTTQTGAD</sequence>
<protein>
    <submittedName>
        <fullName evidence="2">Uncharacterized protein</fullName>
    </submittedName>
</protein>
<dbReference type="AlphaFoldDB" id="A0A6A3R605"/>
<dbReference type="EMBL" id="QXFZ01001424">
    <property type="protein sequence ID" value="KAE9090722.1"/>
    <property type="molecule type" value="Genomic_DNA"/>
</dbReference>
<feature type="region of interest" description="Disordered" evidence="1">
    <location>
        <begin position="345"/>
        <end position="380"/>
    </location>
</feature>
<comment type="caution">
    <text evidence="2">The sequence shown here is derived from an EMBL/GenBank/DDBJ whole genome shotgun (WGS) entry which is preliminary data.</text>
</comment>
<organism evidence="2 5">
    <name type="scientific">Phytophthora fragariae</name>
    <dbReference type="NCBI Taxonomy" id="53985"/>
    <lineage>
        <taxon>Eukaryota</taxon>
        <taxon>Sar</taxon>
        <taxon>Stramenopiles</taxon>
        <taxon>Oomycota</taxon>
        <taxon>Peronosporomycetes</taxon>
        <taxon>Peronosporales</taxon>
        <taxon>Peronosporaceae</taxon>
        <taxon>Phytophthora</taxon>
    </lineage>
</organism>
<evidence type="ECO:0000313" key="5">
    <source>
        <dbReference type="Proteomes" id="UP000441208"/>
    </source>
</evidence>
<keyword evidence="4" id="KW-1185">Reference proteome</keyword>
<dbReference type="EMBL" id="QXGB01001425">
    <property type="protein sequence ID" value="KAE9190988.1"/>
    <property type="molecule type" value="Genomic_DNA"/>
</dbReference>
<proteinExistence type="predicted"/>
<evidence type="ECO:0000313" key="2">
    <source>
        <dbReference type="EMBL" id="KAE9090722.1"/>
    </source>
</evidence>
<gene>
    <name evidence="3" type="ORF">PF005_g19028</name>
    <name evidence="2" type="ORF">PF007_g19131</name>
</gene>
<dbReference type="Proteomes" id="UP000433483">
    <property type="component" value="Unassembled WGS sequence"/>
</dbReference>
<feature type="compositionally biased region" description="Low complexity" evidence="1">
    <location>
        <begin position="357"/>
        <end position="369"/>
    </location>
</feature>